<sequence length="222" mass="24988">MLQQDSFDFLARLKNNNSTQWAHDHQDEMYRTKNDVTEFAACIVAEVSKFDEAIAKKPPKPETCVTRLNRDMRFGKGKGPYKTDFYIVVGLQGIQGLAASYAVHIEPGNCFVGGGAPNPKGPDLLNYRRKVSYGFKDFERIVTSHSFVELFPNGIQSQSGKSLKRGPLQFEHDDPAMEYLKKDGFITREFLPDVRLTISSGLKEIVDLLKGSKPLIDFLNHA</sequence>
<dbReference type="Pfam" id="PF09365">
    <property type="entry name" value="DUF2461"/>
    <property type="match status" value="1"/>
</dbReference>
<proteinExistence type="predicted"/>
<evidence type="ECO:0000313" key="2">
    <source>
        <dbReference type="Proteomes" id="UP001055307"/>
    </source>
</evidence>
<accession>A0AAV4ZDM6</accession>
<keyword evidence="2" id="KW-1185">Reference proteome</keyword>
<dbReference type="InterPro" id="IPR015996">
    <property type="entry name" value="UCP028451"/>
</dbReference>
<dbReference type="Proteomes" id="UP001055307">
    <property type="component" value="Unassembled WGS sequence"/>
</dbReference>
<protein>
    <recommendedName>
        <fullName evidence="3">TIGR02453 family protein</fullName>
    </recommendedName>
</protein>
<dbReference type="PIRSF" id="PIRSF028451">
    <property type="entry name" value="UCP028451"/>
    <property type="match status" value="1"/>
</dbReference>
<name>A0AAV4ZDM6_9HYPH</name>
<reference evidence="1" key="2">
    <citation type="submission" date="2021-08" db="EMBL/GenBank/DDBJ databases">
        <authorList>
            <person name="Tani A."/>
            <person name="Ola A."/>
            <person name="Ogura Y."/>
            <person name="Katsura K."/>
            <person name="Hayashi T."/>
        </authorList>
    </citation>
    <scope>NUCLEOTIDE SEQUENCE</scope>
    <source>
        <strain evidence="1">DSM 21893</strain>
    </source>
</reference>
<dbReference type="InterPro" id="IPR012808">
    <property type="entry name" value="CHP02453"/>
</dbReference>
<dbReference type="NCBIfam" id="TIGR02453">
    <property type="entry name" value="TIGR02453 family protein"/>
    <property type="match status" value="1"/>
</dbReference>
<evidence type="ECO:0008006" key="3">
    <source>
        <dbReference type="Google" id="ProtNLM"/>
    </source>
</evidence>
<evidence type="ECO:0000313" key="1">
    <source>
        <dbReference type="EMBL" id="GJD41922.1"/>
    </source>
</evidence>
<dbReference type="AlphaFoldDB" id="A0AAV4ZDM6"/>
<dbReference type="EMBL" id="BPQF01000031">
    <property type="protein sequence ID" value="GJD41922.1"/>
    <property type="molecule type" value="Genomic_DNA"/>
</dbReference>
<dbReference type="PANTHER" id="PTHR36452:SF1">
    <property type="entry name" value="DUF2461 DOMAIN-CONTAINING PROTEIN"/>
    <property type="match status" value="1"/>
</dbReference>
<dbReference type="PANTHER" id="PTHR36452">
    <property type="entry name" value="CHROMOSOME 12, WHOLE GENOME SHOTGUN SEQUENCE"/>
    <property type="match status" value="1"/>
</dbReference>
<dbReference type="RefSeq" id="WP_192215980.1">
    <property type="nucleotide sequence ID" value="NZ_BPQF01000031.1"/>
</dbReference>
<comment type="caution">
    <text evidence="1">The sequence shown here is derived from an EMBL/GenBank/DDBJ whole genome shotgun (WGS) entry which is preliminary data.</text>
</comment>
<organism evidence="1 2">
    <name type="scientific">Methylobacterium bullatum</name>
    <dbReference type="NCBI Taxonomy" id="570505"/>
    <lineage>
        <taxon>Bacteria</taxon>
        <taxon>Pseudomonadati</taxon>
        <taxon>Pseudomonadota</taxon>
        <taxon>Alphaproteobacteria</taxon>
        <taxon>Hyphomicrobiales</taxon>
        <taxon>Methylobacteriaceae</taxon>
        <taxon>Methylobacterium</taxon>
    </lineage>
</organism>
<gene>
    <name evidence="1" type="ORF">OICFNHDK_4406</name>
</gene>
<reference evidence="1" key="1">
    <citation type="journal article" date="2016" name="Front. Microbiol.">
        <title>Genome Sequence of the Piezophilic, Mesophilic Sulfate-Reducing Bacterium Desulfovibrio indicus J2T.</title>
        <authorList>
            <person name="Cao J."/>
            <person name="Maignien L."/>
            <person name="Shao Z."/>
            <person name="Alain K."/>
            <person name="Jebbar M."/>
        </authorList>
    </citation>
    <scope>NUCLEOTIDE SEQUENCE</scope>
    <source>
        <strain evidence="1">DSM 21893</strain>
    </source>
</reference>